<evidence type="ECO:0000313" key="3">
    <source>
        <dbReference type="EMBL" id="KAK1305798.1"/>
    </source>
</evidence>
<dbReference type="EMBL" id="JAUJYO010000010">
    <property type="protein sequence ID" value="KAK1305798.1"/>
    <property type="molecule type" value="Genomic_DNA"/>
</dbReference>
<keyword evidence="4" id="KW-1185">Reference proteome</keyword>
<organism evidence="3 4">
    <name type="scientific">Acorus calamus</name>
    <name type="common">Sweet flag</name>
    <dbReference type="NCBI Taxonomy" id="4465"/>
    <lineage>
        <taxon>Eukaryota</taxon>
        <taxon>Viridiplantae</taxon>
        <taxon>Streptophyta</taxon>
        <taxon>Embryophyta</taxon>
        <taxon>Tracheophyta</taxon>
        <taxon>Spermatophyta</taxon>
        <taxon>Magnoliopsida</taxon>
        <taxon>Liliopsida</taxon>
        <taxon>Acoraceae</taxon>
        <taxon>Acorus</taxon>
    </lineage>
</organism>
<feature type="region of interest" description="Disordered" evidence="2">
    <location>
        <begin position="143"/>
        <end position="163"/>
    </location>
</feature>
<keyword evidence="1" id="KW-0175">Coiled coil</keyword>
<sequence>MAFEGSIPKMPKSLENIYDDIICDESGPIGSSQIVVIEDIEYEQARIWVLKSHPSYEKWLRKHNDFIKARRAAVGKKTSNYKLPDHEEFIPWLKKQSEFIESTDEEFKDIVRGPVSFAMQFTLQGPHIQRWVCFMDSDSQSSHPESLASTSSKRRGPTRGIFSKSEGKKTVCINELGQPNANSEALGSAIGILVRSHIPITYKSYADVPSEYKKKVTDTLNEKFEFDGTGVVVGKYLDERMNAMFRSHKYGLKVKYVKDKDPAVVKEGPIPPNVSKEDWRTFVDMCNSEEHKTISDRNVVNRSKLKSPSTLGRKSMAVVRHEMAMERNATSDAEISRSEVYIRAHTKKDKTVQIPDVIVLGNDSRGRMRGMGAGINKTVFKNATSMITKNLKLEKEKMQMGEKIEILQEEMKNVKALLANMNVPQTTASVGVVRSGGSQTHNVGGSGGLPNTSTEAPPVSDMLIGKKCSLLNYDYEIVAHGEIVSVDPLLNVHGSRMGNGFYKVVLVEIIVEDADLFKNDGYHYTLGEVGVGGFVVWHRRFETCESSILFRFFLYIEVLSSA</sequence>
<dbReference type="InterPro" id="IPR004252">
    <property type="entry name" value="Probable_transposase_24"/>
</dbReference>
<evidence type="ECO:0000313" key="4">
    <source>
        <dbReference type="Proteomes" id="UP001180020"/>
    </source>
</evidence>
<protein>
    <recommendedName>
        <fullName evidence="5">Transposase</fullName>
    </recommendedName>
</protein>
<gene>
    <name evidence="3" type="ORF">QJS10_CPA10g01859</name>
</gene>
<evidence type="ECO:0000256" key="1">
    <source>
        <dbReference type="SAM" id="Coils"/>
    </source>
</evidence>
<dbReference type="PANTHER" id="PTHR33018:SF34">
    <property type="entry name" value="OS02G0472350 PROTEIN"/>
    <property type="match status" value="1"/>
</dbReference>
<dbReference type="Proteomes" id="UP001180020">
    <property type="component" value="Unassembled WGS sequence"/>
</dbReference>
<proteinExistence type="predicted"/>
<feature type="coiled-coil region" evidence="1">
    <location>
        <begin position="390"/>
        <end position="417"/>
    </location>
</feature>
<accession>A0AAV9E0N2</accession>
<comment type="caution">
    <text evidence="3">The sequence shown here is derived from an EMBL/GenBank/DDBJ whole genome shotgun (WGS) entry which is preliminary data.</text>
</comment>
<dbReference type="AlphaFoldDB" id="A0AAV9E0N2"/>
<dbReference type="PANTHER" id="PTHR33018">
    <property type="entry name" value="OS10G0338966 PROTEIN-RELATED"/>
    <property type="match status" value="1"/>
</dbReference>
<evidence type="ECO:0000256" key="2">
    <source>
        <dbReference type="SAM" id="MobiDB-lite"/>
    </source>
</evidence>
<reference evidence="3" key="2">
    <citation type="submission" date="2023-06" db="EMBL/GenBank/DDBJ databases">
        <authorList>
            <person name="Ma L."/>
            <person name="Liu K.-W."/>
            <person name="Li Z."/>
            <person name="Hsiao Y.-Y."/>
            <person name="Qi Y."/>
            <person name="Fu T."/>
            <person name="Tang G."/>
            <person name="Zhang D."/>
            <person name="Sun W.-H."/>
            <person name="Liu D.-K."/>
            <person name="Li Y."/>
            <person name="Chen G.-Z."/>
            <person name="Liu X.-D."/>
            <person name="Liao X.-Y."/>
            <person name="Jiang Y.-T."/>
            <person name="Yu X."/>
            <person name="Hao Y."/>
            <person name="Huang J."/>
            <person name="Zhao X.-W."/>
            <person name="Ke S."/>
            <person name="Chen Y.-Y."/>
            <person name="Wu W.-L."/>
            <person name="Hsu J.-L."/>
            <person name="Lin Y.-F."/>
            <person name="Huang M.-D."/>
            <person name="Li C.-Y."/>
            <person name="Huang L."/>
            <person name="Wang Z.-W."/>
            <person name="Zhao X."/>
            <person name="Zhong W.-Y."/>
            <person name="Peng D.-H."/>
            <person name="Ahmad S."/>
            <person name="Lan S."/>
            <person name="Zhang J.-S."/>
            <person name="Tsai W.-C."/>
            <person name="Van De Peer Y."/>
            <person name="Liu Z.-J."/>
        </authorList>
    </citation>
    <scope>NUCLEOTIDE SEQUENCE</scope>
    <source>
        <strain evidence="3">CP</strain>
        <tissue evidence="3">Leaves</tissue>
    </source>
</reference>
<reference evidence="3" key="1">
    <citation type="journal article" date="2023" name="Nat. Commun.">
        <title>Diploid and tetraploid genomes of Acorus and the evolution of monocots.</title>
        <authorList>
            <person name="Ma L."/>
            <person name="Liu K.W."/>
            <person name="Li Z."/>
            <person name="Hsiao Y.Y."/>
            <person name="Qi Y."/>
            <person name="Fu T."/>
            <person name="Tang G.D."/>
            <person name="Zhang D."/>
            <person name="Sun W.H."/>
            <person name="Liu D.K."/>
            <person name="Li Y."/>
            <person name="Chen G.Z."/>
            <person name="Liu X.D."/>
            <person name="Liao X.Y."/>
            <person name="Jiang Y.T."/>
            <person name="Yu X."/>
            <person name="Hao Y."/>
            <person name="Huang J."/>
            <person name="Zhao X.W."/>
            <person name="Ke S."/>
            <person name="Chen Y.Y."/>
            <person name="Wu W.L."/>
            <person name="Hsu J.L."/>
            <person name="Lin Y.F."/>
            <person name="Huang M.D."/>
            <person name="Li C.Y."/>
            <person name="Huang L."/>
            <person name="Wang Z.W."/>
            <person name="Zhao X."/>
            <person name="Zhong W.Y."/>
            <person name="Peng D.H."/>
            <person name="Ahmad S."/>
            <person name="Lan S."/>
            <person name="Zhang J.S."/>
            <person name="Tsai W.C."/>
            <person name="Van de Peer Y."/>
            <person name="Liu Z.J."/>
        </authorList>
    </citation>
    <scope>NUCLEOTIDE SEQUENCE</scope>
    <source>
        <strain evidence="3">CP</strain>
    </source>
</reference>
<name>A0AAV9E0N2_ACOCL</name>
<evidence type="ECO:0008006" key="5">
    <source>
        <dbReference type="Google" id="ProtNLM"/>
    </source>
</evidence>
<dbReference type="Pfam" id="PF03004">
    <property type="entry name" value="Transposase_24"/>
    <property type="match status" value="1"/>
</dbReference>